<dbReference type="AlphaFoldDB" id="A0A483CNM8"/>
<dbReference type="Gene3D" id="3.40.50.12370">
    <property type="match status" value="1"/>
</dbReference>
<dbReference type="Proteomes" id="UP000292580">
    <property type="component" value="Unassembled WGS sequence"/>
</dbReference>
<proteinExistence type="predicted"/>
<gene>
    <name evidence="1" type="ORF">CUJ86_04645</name>
</gene>
<dbReference type="RefSeq" id="WP_130646395.1">
    <property type="nucleotide sequence ID" value="NZ_PGCL01000002.1"/>
</dbReference>
<evidence type="ECO:0000313" key="1">
    <source>
        <dbReference type="EMBL" id="TAJ44600.1"/>
    </source>
</evidence>
<sequence length="181" mass="20554">MGYFTSLLQRKFKDVAGKRYETVVKEYREFLLTEEEMMLPEIHSILMPLDYFVQEIPPALFDILSAYEGATVSVVYIIDMEVIRIVEDTLDEAAIAEFRRKREAYGNDILDRATEALETAGLTVKSRMFSGKKFDHVIQLAGDHDLIAVSKRFAATMTDVAPVSPVTMKLAQMVTTPMIVY</sequence>
<dbReference type="SUPFAM" id="SSF52402">
    <property type="entry name" value="Adenine nucleotide alpha hydrolases-like"/>
    <property type="match status" value="1"/>
</dbReference>
<keyword evidence="2" id="KW-1185">Reference proteome</keyword>
<name>A0A483CNM8_9EURY</name>
<dbReference type="OrthoDB" id="105894at2157"/>
<organism evidence="1 2">
    <name type="scientific">Methanofollis fontis</name>
    <dbReference type="NCBI Taxonomy" id="2052832"/>
    <lineage>
        <taxon>Archaea</taxon>
        <taxon>Methanobacteriati</taxon>
        <taxon>Methanobacteriota</taxon>
        <taxon>Stenosarchaea group</taxon>
        <taxon>Methanomicrobia</taxon>
        <taxon>Methanomicrobiales</taxon>
        <taxon>Methanomicrobiaceae</taxon>
        <taxon>Methanofollis</taxon>
    </lineage>
</organism>
<evidence type="ECO:0008006" key="3">
    <source>
        <dbReference type="Google" id="ProtNLM"/>
    </source>
</evidence>
<reference evidence="1 2" key="1">
    <citation type="submission" date="2017-11" db="EMBL/GenBank/DDBJ databases">
        <title>Isolation and Characterization of Methanofollis Species from Methane Seep Offshore SW Taiwan.</title>
        <authorList>
            <person name="Teng N.-H."/>
            <person name="Lai M.-C."/>
            <person name="Chen S.-C."/>
        </authorList>
    </citation>
    <scope>NUCLEOTIDE SEQUENCE [LARGE SCALE GENOMIC DNA]</scope>
    <source>
        <strain evidence="1 2">FWC-SCC2</strain>
    </source>
</reference>
<comment type="caution">
    <text evidence="1">The sequence shown here is derived from an EMBL/GenBank/DDBJ whole genome shotgun (WGS) entry which is preliminary data.</text>
</comment>
<evidence type="ECO:0000313" key="2">
    <source>
        <dbReference type="Proteomes" id="UP000292580"/>
    </source>
</evidence>
<accession>A0A483CNM8</accession>
<dbReference type="EMBL" id="PGCL01000002">
    <property type="protein sequence ID" value="TAJ44600.1"/>
    <property type="molecule type" value="Genomic_DNA"/>
</dbReference>
<protein>
    <recommendedName>
        <fullName evidence="3">Universal stress protein</fullName>
    </recommendedName>
</protein>